<dbReference type="STRING" id="1268635.Loa_00823"/>
<gene>
    <name evidence="2" type="ORF">Loa_00823</name>
</gene>
<dbReference type="Proteomes" id="UP000018838">
    <property type="component" value="Chromosome"/>
</dbReference>
<reference evidence="2 3" key="1">
    <citation type="journal article" date="2013" name="Int. J. Med. Microbiol.">
        <title>Legionella oakridgensis ATCC 33761 genome sequence and phenotypic characterization reveals its replication capacity in amoebae.</title>
        <authorList>
            <person name="Brzuszkiewicz E."/>
            <person name="Schulz T."/>
            <person name="Rydzewski K."/>
            <person name="Daniel R."/>
            <person name="Gillmaier N."/>
            <person name="Dittmann C."/>
            <person name="Holland G."/>
            <person name="Schunder E."/>
            <person name="Lautner M."/>
            <person name="Eisenreich W."/>
            <person name="Luck C."/>
            <person name="Heuner K."/>
        </authorList>
    </citation>
    <scope>NUCLEOTIDE SEQUENCE [LARGE SCALE GENOMIC DNA]</scope>
    <source>
        <strain>OR-10</strain>
        <strain evidence="3">ATCC 33761</strain>
    </source>
</reference>
<dbReference type="PANTHER" id="PTHR47505">
    <property type="entry name" value="DNA UTILIZATION PROTEIN YHGH"/>
    <property type="match status" value="1"/>
</dbReference>
<dbReference type="EMBL" id="CP004006">
    <property type="protein sequence ID" value="AHE66391.1"/>
    <property type="molecule type" value="Genomic_DNA"/>
</dbReference>
<keyword evidence="2" id="KW-0328">Glycosyltransferase</keyword>
<keyword evidence="2" id="KW-0808">Transferase</keyword>
<keyword evidence="3" id="KW-1185">Reference proteome</keyword>
<proteinExistence type="inferred from homology"/>
<dbReference type="Gene3D" id="3.40.50.2020">
    <property type="match status" value="1"/>
</dbReference>
<organism evidence="2 3">
    <name type="scientific">Legionella oakridgensis ATCC 33761 = DSM 21215</name>
    <dbReference type="NCBI Taxonomy" id="1268635"/>
    <lineage>
        <taxon>Bacteria</taxon>
        <taxon>Pseudomonadati</taxon>
        <taxon>Pseudomonadota</taxon>
        <taxon>Gammaproteobacteria</taxon>
        <taxon>Legionellales</taxon>
        <taxon>Legionellaceae</taxon>
        <taxon>Legionella</taxon>
    </lineage>
</organism>
<dbReference type="InterPro" id="IPR029057">
    <property type="entry name" value="PRTase-like"/>
</dbReference>
<dbReference type="HOGENOM" id="CLU_054549_0_1_6"/>
<dbReference type="InterPro" id="IPR051910">
    <property type="entry name" value="ComF/GntX_DNA_util-trans"/>
</dbReference>
<accession>W0BCH8</accession>
<dbReference type="CDD" id="cd06223">
    <property type="entry name" value="PRTases_typeI"/>
    <property type="match status" value="1"/>
</dbReference>
<evidence type="ECO:0000313" key="2">
    <source>
        <dbReference type="EMBL" id="AHE66391.1"/>
    </source>
</evidence>
<protein>
    <submittedName>
        <fullName evidence="2">Putative amidophosphoribosyltransferase</fullName>
    </submittedName>
</protein>
<dbReference type="PATRIC" id="fig|1268635.3.peg.827"/>
<dbReference type="SUPFAM" id="SSF53271">
    <property type="entry name" value="PRTase-like"/>
    <property type="match status" value="1"/>
</dbReference>
<sequence length="249" mass="28329">MSGHLYKKAKLAMDLTRLRQKTKSIAQILRLPSICALCNQYHQGLETICKTCTELFIPLGFTCRICAIPLPDDKFLVCGQCIRKKPLFDRVFASYRFEEPLRTLLHEFKYREGLYLNSFIANLMLRTPPDLNNTQCLVPVPMHPGRLRDRGYNQANELAKYLAVRLKMPYEPLLCKKIRNTAPQAGLNGKQRQQNLRGSFTTNTSPYHHITLVDDLLTTGSTANELAGTLKKQGIVQVDVWCCARAISE</sequence>
<dbReference type="eggNOG" id="COG1040">
    <property type="taxonomic scope" value="Bacteria"/>
</dbReference>
<evidence type="ECO:0000313" key="3">
    <source>
        <dbReference type="Proteomes" id="UP000018838"/>
    </source>
</evidence>
<dbReference type="PANTHER" id="PTHR47505:SF1">
    <property type="entry name" value="DNA UTILIZATION PROTEIN YHGH"/>
    <property type="match status" value="1"/>
</dbReference>
<dbReference type="KEGG" id="lok:Loa_00823"/>
<name>W0BCH8_9GAMM</name>
<dbReference type="AlphaFoldDB" id="W0BCH8"/>
<evidence type="ECO:0000256" key="1">
    <source>
        <dbReference type="ARBA" id="ARBA00008007"/>
    </source>
</evidence>
<comment type="similarity">
    <text evidence="1">Belongs to the ComF/GntX family.</text>
</comment>
<dbReference type="InterPro" id="IPR000836">
    <property type="entry name" value="PRTase_dom"/>
</dbReference>
<dbReference type="GO" id="GO:0016757">
    <property type="term" value="F:glycosyltransferase activity"/>
    <property type="evidence" value="ECO:0007669"/>
    <property type="project" value="UniProtKB-KW"/>
</dbReference>